<keyword evidence="1" id="KW-0378">Hydrolase</keyword>
<dbReference type="SMART" id="SM01110">
    <property type="entry name" value="Cutinase"/>
    <property type="match status" value="1"/>
</dbReference>
<dbReference type="EMBL" id="PKSL01000030">
    <property type="protein sequence ID" value="POW12599.1"/>
    <property type="molecule type" value="Genomic_DNA"/>
</dbReference>
<dbReference type="SUPFAM" id="SSF53474">
    <property type="entry name" value="alpha/beta-Hydrolases"/>
    <property type="match status" value="1"/>
</dbReference>
<dbReference type="Proteomes" id="UP000239156">
    <property type="component" value="Unassembled WGS sequence"/>
</dbReference>
<accession>A0A2S4VT29</accession>
<dbReference type="GO" id="GO:0052689">
    <property type="term" value="F:carboxylic ester hydrolase activity"/>
    <property type="evidence" value="ECO:0007669"/>
    <property type="project" value="UniProtKB-ARBA"/>
</dbReference>
<evidence type="ECO:0000256" key="3">
    <source>
        <dbReference type="SAM" id="SignalP"/>
    </source>
</evidence>
<reference evidence="4" key="1">
    <citation type="submission" date="2017-12" db="EMBL/GenBank/DDBJ databases">
        <title>Gene loss provides genomic basis for host adaptation in cereal stripe rust fungi.</title>
        <authorList>
            <person name="Xia C."/>
        </authorList>
    </citation>
    <scope>NUCLEOTIDE SEQUENCE [LARGE SCALE GENOMIC DNA]</scope>
    <source>
        <strain evidence="4">93-210</strain>
    </source>
</reference>
<protein>
    <recommendedName>
        <fullName evidence="6">Cutinase</fullName>
    </recommendedName>
</protein>
<dbReference type="VEuPathDB" id="FungiDB:PSTT_04284"/>
<sequence>MLFPSSLIIAFVLLKLTNASHIRGAYQPQETVAQPVASAEASTSDTCGAYQIVAARGTTESQSGSIAYANLIKTVEATIPRGSNVEIQYSSSMEYVKSVEEGIESGAAHLTAQMAKCPDQKYVFVGYSKGAMVIQNMMSKLPIAADKVVALVMFGNPFHTPGAPQNRCSGVNRRLRDGFTICESHAIRVRLTNLRLLQTMGPSLSEVGIPTVHMSYGGSQDETDATEFVVSKLRADTQIGTYSSK</sequence>
<dbReference type="PANTHER" id="PTHR33630">
    <property type="entry name" value="CUTINASE RV1984C-RELATED-RELATED"/>
    <property type="match status" value="1"/>
</dbReference>
<dbReference type="AlphaFoldDB" id="A0A2S4VT29"/>
<keyword evidence="3" id="KW-0732">Signal</keyword>
<keyword evidence="2" id="KW-1015">Disulfide bond</keyword>
<evidence type="ECO:0008006" key="6">
    <source>
        <dbReference type="Google" id="ProtNLM"/>
    </source>
</evidence>
<proteinExistence type="predicted"/>
<dbReference type="Gene3D" id="3.40.50.1820">
    <property type="entry name" value="alpha/beta hydrolase"/>
    <property type="match status" value="1"/>
</dbReference>
<dbReference type="VEuPathDB" id="FungiDB:PSHT_00932"/>
<feature type="signal peptide" evidence="3">
    <location>
        <begin position="1"/>
        <end position="19"/>
    </location>
</feature>
<dbReference type="Pfam" id="PF01083">
    <property type="entry name" value="Cutinase"/>
    <property type="match status" value="1"/>
</dbReference>
<dbReference type="InterPro" id="IPR000675">
    <property type="entry name" value="Cutinase/axe"/>
</dbReference>
<gene>
    <name evidence="4" type="ORF">PSTT_04284</name>
</gene>
<evidence type="ECO:0000313" key="5">
    <source>
        <dbReference type="Proteomes" id="UP000239156"/>
    </source>
</evidence>
<organism evidence="4 5">
    <name type="scientific">Puccinia striiformis</name>
    <dbReference type="NCBI Taxonomy" id="27350"/>
    <lineage>
        <taxon>Eukaryota</taxon>
        <taxon>Fungi</taxon>
        <taxon>Dikarya</taxon>
        <taxon>Basidiomycota</taxon>
        <taxon>Pucciniomycotina</taxon>
        <taxon>Pucciniomycetes</taxon>
        <taxon>Pucciniales</taxon>
        <taxon>Pucciniaceae</taxon>
        <taxon>Puccinia</taxon>
    </lineage>
</organism>
<dbReference type="PANTHER" id="PTHR33630:SF9">
    <property type="entry name" value="CUTINASE 4"/>
    <property type="match status" value="1"/>
</dbReference>
<feature type="chain" id="PRO_5015678142" description="Cutinase" evidence="3">
    <location>
        <begin position="20"/>
        <end position="245"/>
    </location>
</feature>
<evidence type="ECO:0000256" key="1">
    <source>
        <dbReference type="ARBA" id="ARBA00022801"/>
    </source>
</evidence>
<dbReference type="InterPro" id="IPR029058">
    <property type="entry name" value="AB_hydrolase_fold"/>
</dbReference>
<name>A0A2S4VT29_9BASI</name>
<evidence type="ECO:0000256" key="2">
    <source>
        <dbReference type="ARBA" id="ARBA00023157"/>
    </source>
</evidence>
<evidence type="ECO:0000313" key="4">
    <source>
        <dbReference type="EMBL" id="POW12599.1"/>
    </source>
</evidence>
<comment type="caution">
    <text evidence="4">The sequence shown here is derived from an EMBL/GenBank/DDBJ whole genome shotgun (WGS) entry which is preliminary data.</text>
</comment>
<keyword evidence="5" id="KW-1185">Reference proteome</keyword>